<name>A0A9W9G1E0_9EURO</name>
<reference evidence="1" key="2">
    <citation type="journal article" date="2023" name="IMA Fungus">
        <title>Comparative genomic study of the Penicillium genus elucidates a diverse pangenome and 15 lateral gene transfer events.</title>
        <authorList>
            <person name="Petersen C."/>
            <person name="Sorensen T."/>
            <person name="Nielsen M.R."/>
            <person name="Sondergaard T.E."/>
            <person name="Sorensen J.L."/>
            <person name="Fitzpatrick D.A."/>
            <person name="Frisvad J.C."/>
            <person name="Nielsen K.L."/>
        </authorList>
    </citation>
    <scope>NUCLEOTIDE SEQUENCE</scope>
    <source>
        <strain evidence="1">IBT 30761</strain>
    </source>
</reference>
<dbReference type="GeneID" id="81354438"/>
<dbReference type="InterPro" id="IPR022198">
    <property type="entry name" value="DUF3723"/>
</dbReference>
<reference evidence="1" key="1">
    <citation type="submission" date="2022-11" db="EMBL/GenBank/DDBJ databases">
        <authorList>
            <person name="Petersen C."/>
        </authorList>
    </citation>
    <scope>NUCLEOTIDE SEQUENCE</scope>
    <source>
        <strain evidence="1">IBT 30761</strain>
    </source>
</reference>
<protein>
    <submittedName>
        <fullName evidence="1">Uncharacterized protein</fullName>
    </submittedName>
</protein>
<dbReference type="Pfam" id="PF12520">
    <property type="entry name" value="DUF3723"/>
    <property type="match status" value="1"/>
</dbReference>
<evidence type="ECO:0000313" key="2">
    <source>
        <dbReference type="Proteomes" id="UP001149074"/>
    </source>
</evidence>
<dbReference type="AlphaFoldDB" id="A0A9W9G1E0"/>
<keyword evidence="2" id="KW-1185">Reference proteome</keyword>
<accession>A0A9W9G1E0</accession>
<dbReference type="OrthoDB" id="4227485at2759"/>
<organism evidence="1 2">
    <name type="scientific">Penicillium argentinense</name>
    <dbReference type="NCBI Taxonomy" id="1131581"/>
    <lineage>
        <taxon>Eukaryota</taxon>
        <taxon>Fungi</taxon>
        <taxon>Dikarya</taxon>
        <taxon>Ascomycota</taxon>
        <taxon>Pezizomycotina</taxon>
        <taxon>Eurotiomycetes</taxon>
        <taxon>Eurotiomycetidae</taxon>
        <taxon>Eurotiales</taxon>
        <taxon>Aspergillaceae</taxon>
        <taxon>Penicillium</taxon>
    </lineage>
</organism>
<gene>
    <name evidence="1" type="ORF">N7532_002965</name>
</gene>
<dbReference type="Proteomes" id="UP001149074">
    <property type="component" value="Unassembled WGS sequence"/>
</dbReference>
<proteinExistence type="predicted"/>
<dbReference type="RefSeq" id="XP_056478431.1">
    <property type="nucleotide sequence ID" value="XM_056615459.1"/>
</dbReference>
<dbReference type="EMBL" id="JAPQKI010000003">
    <property type="protein sequence ID" value="KAJ5110320.1"/>
    <property type="molecule type" value="Genomic_DNA"/>
</dbReference>
<comment type="caution">
    <text evidence="1">The sequence shown here is derived from an EMBL/GenBank/DDBJ whole genome shotgun (WGS) entry which is preliminary data.</text>
</comment>
<sequence length="548" mass="63667">MVPSDLDIARQLDAASLGSVKVRELNRFVFEDIDVRGSRVLNQSRVKNIIHRFNHEGCRRLDPLTWIPCEVSKSVLQSLLTVDPKNLRIDLPTDLQLPEGSELHCLQGQHRIAAAVEWLEPNDLWWNLILYDSEKLNDDCRNRLREAENGFQIFSDGEIFRNVRHYQLRGEEKPAQEWLAKWSPTKCRDFNRIYEPKKIKDKRKDLANRLDALLVFPALWIHWFMGTHLTDLNCPEIKELCAYLHKIHSAWVSLTCGNSQALDPGTLELLHGRYPRLSLDDQRFIQQIFHDNLAFPRVTDPASRSQLLQAALNYSGIIPSVHLFFEDIKYLKPMTDILKKVLPFKFKGTIRQAMLRYFIPTPKNRIQCQRTILMKENEELFCSAYRQCFLFAMRHFFGLTDIHPRGHSQSSKSQSLEPSDLWKRLKFLLHHLGFVLDRSRNVKAPPSTECIAIQTLLARLRPPELFEYDHAILTECSNHVATVLSQIKPRIISASRPLQSADVPQNWTLAHRCGMTDTDTFFPTASISFCGISIRQMMNRVRALRRLR</sequence>
<evidence type="ECO:0000313" key="1">
    <source>
        <dbReference type="EMBL" id="KAJ5110320.1"/>
    </source>
</evidence>